<organism evidence="1 2">
    <name type="scientific">Mesorhizobium plurifarium</name>
    <dbReference type="NCBI Taxonomy" id="69974"/>
    <lineage>
        <taxon>Bacteria</taxon>
        <taxon>Pseudomonadati</taxon>
        <taxon>Pseudomonadota</taxon>
        <taxon>Alphaproteobacteria</taxon>
        <taxon>Hyphomicrobiales</taxon>
        <taxon>Phyllobacteriaceae</taxon>
        <taxon>Mesorhizobium</taxon>
    </lineage>
</organism>
<dbReference type="EMBL" id="CCNB01000003">
    <property type="protein sequence ID" value="CDX16262.1"/>
    <property type="molecule type" value="Genomic_DNA"/>
</dbReference>
<evidence type="ECO:0000313" key="1">
    <source>
        <dbReference type="EMBL" id="CDX16262.1"/>
    </source>
</evidence>
<accession>A0A090DPQ4</accession>
<dbReference type="AlphaFoldDB" id="A0A090DPQ4"/>
<name>A0A090DPQ4_MESPL</name>
<evidence type="ECO:0000313" key="2">
    <source>
        <dbReference type="Proteomes" id="UP000046373"/>
    </source>
</evidence>
<gene>
    <name evidence="1" type="ORF">MPLDJ20_110025</name>
</gene>
<sequence length="62" mass="7252">MTQSRRDSEGPLRCIGPFGVKQPSYEAEGEHRRRAPLVLRYRQVDFALVLKECLYHPFACSW</sequence>
<protein>
    <submittedName>
        <fullName evidence="1">Uncharacterized protein</fullName>
    </submittedName>
</protein>
<reference evidence="1 2" key="1">
    <citation type="submission" date="2014-08" db="EMBL/GenBank/DDBJ databases">
        <authorList>
            <person name="Moulin Lionel"/>
        </authorList>
    </citation>
    <scope>NUCLEOTIDE SEQUENCE [LARGE SCALE GENOMIC DNA]</scope>
</reference>
<proteinExistence type="predicted"/>
<dbReference type="Proteomes" id="UP000046373">
    <property type="component" value="Unassembled WGS sequence"/>
</dbReference>